<evidence type="ECO:0000259" key="1">
    <source>
        <dbReference type="Pfam" id="PF08153"/>
    </source>
</evidence>
<protein>
    <recommendedName>
        <fullName evidence="1">Nucleolar GTP-binding protein 2 N-terminal domain-containing protein</fullName>
    </recommendedName>
</protein>
<feature type="domain" description="Nucleolar GTP-binding protein 2 N-terminal" evidence="1">
    <location>
        <begin position="63"/>
        <end position="137"/>
    </location>
</feature>
<dbReference type="Gramene" id="Manes.03G112800.1.v8.1">
    <property type="protein sequence ID" value="Manes.03G112800.1.v8.1.CDS"/>
    <property type="gene ID" value="Manes.03G112800.v8.1"/>
</dbReference>
<gene>
    <name evidence="2" type="ORF">MANES_03G112800v8</name>
</gene>
<dbReference type="Pfam" id="PF08153">
    <property type="entry name" value="NGP1NT"/>
    <property type="match status" value="1"/>
</dbReference>
<sequence length="137" mass="16668">MYFHLLQRKRRPSTFSKLQVQKKMVGRKGRKTNRKHSLSTIRYNKRKNGASKRSASTVRRLKMYNTKPKRNNKGKILKFELQSKELPDTRIRSDPRWFVNSRVVDQKRLQYYREELQRRMENSYNVILNQRKLPVSL</sequence>
<dbReference type="InterPro" id="IPR012971">
    <property type="entry name" value="NOG2_N_dom"/>
</dbReference>
<dbReference type="OrthoDB" id="444945at2759"/>
<accession>A0A2C9W820</accession>
<name>A0A2C9W820_MANES</name>
<dbReference type="Proteomes" id="UP000091857">
    <property type="component" value="Chromosome 3"/>
</dbReference>
<comment type="caution">
    <text evidence="2">The sequence shown here is derived from an EMBL/GenBank/DDBJ whole genome shotgun (WGS) entry which is preliminary data.</text>
</comment>
<keyword evidence="3" id="KW-1185">Reference proteome</keyword>
<evidence type="ECO:0000313" key="2">
    <source>
        <dbReference type="EMBL" id="OAY54923.1"/>
    </source>
</evidence>
<dbReference type="EMBL" id="CM004389">
    <property type="protein sequence ID" value="OAY54923.1"/>
    <property type="molecule type" value="Genomic_DNA"/>
</dbReference>
<reference evidence="3" key="1">
    <citation type="journal article" date="2016" name="Nat. Biotechnol.">
        <title>Sequencing wild and cultivated cassava and related species reveals extensive interspecific hybridization and genetic diversity.</title>
        <authorList>
            <person name="Bredeson J.V."/>
            <person name="Lyons J.B."/>
            <person name="Prochnik S.E."/>
            <person name="Wu G.A."/>
            <person name="Ha C.M."/>
            <person name="Edsinger-Gonzales E."/>
            <person name="Grimwood J."/>
            <person name="Schmutz J."/>
            <person name="Rabbi I.Y."/>
            <person name="Egesi C."/>
            <person name="Nauluvula P."/>
            <person name="Lebot V."/>
            <person name="Ndunguru J."/>
            <person name="Mkamilo G."/>
            <person name="Bart R.S."/>
            <person name="Setter T.L."/>
            <person name="Gleadow R.M."/>
            <person name="Kulakow P."/>
            <person name="Ferguson M.E."/>
            <person name="Rounsley S."/>
            <person name="Rokhsar D.S."/>
        </authorList>
    </citation>
    <scope>NUCLEOTIDE SEQUENCE [LARGE SCALE GENOMIC DNA]</scope>
    <source>
        <strain evidence="3">cv. AM560-2</strain>
    </source>
</reference>
<proteinExistence type="predicted"/>
<dbReference type="AlphaFoldDB" id="A0A2C9W820"/>
<organism evidence="2 3">
    <name type="scientific">Manihot esculenta</name>
    <name type="common">Cassava</name>
    <name type="synonym">Jatropha manihot</name>
    <dbReference type="NCBI Taxonomy" id="3983"/>
    <lineage>
        <taxon>Eukaryota</taxon>
        <taxon>Viridiplantae</taxon>
        <taxon>Streptophyta</taxon>
        <taxon>Embryophyta</taxon>
        <taxon>Tracheophyta</taxon>
        <taxon>Spermatophyta</taxon>
        <taxon>Magnoliopsida</taxon>
        <taxon>eudicotyledons</taxon>
        <taxon>Gunneridae</taxon>
        <taxon>Pentapetalae</taxon>
        <taxon>rosids</taxon>
        <taxon>fabids</taxon>
        <taxon>Malpighiales</taxon>
        <taxon>Euphorbiaceae</taxon>
        <taxon>Crotonoideae</taxon>
        <taxon>Manihoteae</taxon>
        <taxon>Manihot</taxon>
    </lineage>
</organism>
<evidence type="ECO:0000313" key="3">
    <source>
        <dbReference type="Proteomes" id="UP000091857"/>
    </source>
</evidence>
<dbReference type="STRING" id="3983.A0A2C9W820"/>